<dbReference type="Gene3D" id="3.60.15.10">
    <property type="entry name" value="Ribonuclease Z/Hydroxyacylglutathione hydrolase-like"/>
    <property type="match status" value="1"/>
</dbReference>
<dbReference type="CDD" id="cd07719">
    <property type="entry name" value="arylsulfatase_AtsA-like_MBL-fold"/>
    <property type="match status" value="1"/>
</dbReference>
<dbReference type="GO" id="GO:0042781">
    <property type="term" value="F:3'-tRNA processing endoribonuclease activity"/>
    <property type="evidence" value="ECO:0007669"/>
    <property type="project" value="TreeGrafter"/>
</dbReference>
<keyword evidence="2" id="KW-1133">Transmembrane helix</keyword>
<accession>A0A520N0V7</accession>
<protein>
    <submittedName>
        <fullName evidence="4">MBL fold metallo-hydrolase</fullName>
    </submittedName>
</protein>
<dbReference type="PANTHER" id="PTHR46018:SF2">
    <property type="entry name" value="ZINC PHOSPHODIESTERASE ELAC PROTEIN 1"/>
    <property type="match status" value="1"/>
</dbReference>
<dbReference type="Pfam" id="PF12706">
    <property type="entry name" value="Lactamase_B_2"/>
    <property type="match status" value="1"/>
</dbReference>
<dbReference type="SUPFAM" id="SSF56281">
    <property type="entry name" value="Metallo-hydrolase/oxidoreductase"/>
    <property type="match status" value="1"/>
</dbReference>
<evidence type="ECO:0000256" key="2">
    <source>
        <dbReference type="SAM" id="Phobius"/>
    </source>
</evidence>
<comment type="caution">
    <text evidence="4">The sequence shown here is derived from an EMBL/GenBank/DDBJ whole genome shotgun (WGS) entry which is preliminary data.</text>
</comment>
<evidence type="ECO:0000313" key="4">
    <source>
        <dbReference type="EMBL" id="RZO27122.1"/>
    </source>
</evidence>
<feature type="transmembrane region" description="Helical" evidence="2">
    <location>
        <begin position="7"/>
        <end position="27"/>
    </location>
</feature>
<gene>
    <name evidence="4" type="ORF">EVA95_00910</name>
</gene>
<dbReference type="Proteomes" id="UP000319384">
    <property type="component" value="Unassembled WGS sequence"/>
</dbReference>
<dbReference type="EMBL" id="SHBH01000004">
    <property type="protein sequence ID" value="RZO27122.1"/>
    <property type="molecule type" value="Genomic_DNA"/>
</dbReference>
<dbReference type="AlphaFoldDB" id="A0A520N0V7"/>
<dbReference type="InterPro" id="IPR001279">
    <property type="entry name" value="Metallo-B-lactamas"/>
</dbReference>
<dbReference type="SMART" id="SM00849">
    <property type="entry name" value="Lactamase_B"/>
    <property type="match status" value="1"/>
</dbReference>
<evidence type="ECO:0000259" key="3">
    <source>
        <dbReference type="SMART" id="SM00849"/>
    </source>
</evidence>
<keyword evidence="2" id="KW-0472">Membrane</keyword>
<dbReference type="PANTHER" id="PTHR46018">
    <property type="entry name" value="ZINC PHOSPHODIESTERASE ELAC PROTEIN 1"/>
    <property type="match status" value="1"/>
</dbReference>
<keyword evidence="1 4" id="KW-0378">Hydrolase</keyword>
<sequence>MKVSKKFINGFIIVIIVGLTLILSTNLPIVQDKILNTGLKIITNSAPPFLDEEDSLKVVVCGSRSPLPSPGRAETCILVEAGDDIYIFDIGNGSANNIQQYQVQWPNVKGIFITHMHSDHMADLPDAHLLSWIQGRNAPLKVYGPEGINLVTKGFELAYSADYQYRNEHHGDEMLPLSVSGYEAITIKGSQVIENETPGLEIFSFAVNHQPVNHAFGFKVTYKDRSIVISGDTINDGSVQKYSQDVDLLIHSAISIDLVERLRKISPIPQLDKILFDIQDYHTTVKEAGEIARDANVKHLLIYHSIPTPQTSIMEKVFFRPLDNIYDEYTLSDDGTRVIMPVGSDEILIDEIN</sequence>
<evidence type="ECO:0000313" key="5">
    <source>
        <dbReference type="Proteomes" id="UP000319384"/>
    </source>
</evidence>
<evidence type="ECO:0000256" key="1">
    <source>
        <dbReference type="ARBA" id="ARBA00022801"/>
    </source>
</evidence>
<dbReference type="InterPro" id="IPR044094">
    <property type="entry name" value="AtsA-like_MBL-fold"/>
</dbReference>
<dbReference type="InterPro" id="IPR036866">
    <property type="entry name" value="RibonucZ/Hydroxyglut_hydro"/>
</dbReference>
<feature type="domain" description="Metallo-beta-lactamase" evidence="3">
    <location>
        <begin position="73"/>
        <end position="271"/>
    </location>
</feature>
<name>A0A520N0V7_9GAMM</name>
<keyword evidence="2" id="KW-0812">Transmembrane</keyword>
<reference evidence="4 5" key="1">
    <citation type="submission" date="2019-02" db="EMBL/GenBank/DDBJ databases">
        <title>Prokaryotic population dynamics and viral predation in marine succession experiment using metagenomics: the confinement effect.</title>
        <authorList>
            <person name="Haro-Moreno J.M."/>
            <person name="Rodriguez-Valera F."/>
            <person name="Lopez-Perez M."/>
        </authorList>
    </citation>
    <scope>NUCLEOTIDE SEQUENCE [LARGE SCALE GENOMIC DNA]</scope>
    <source>
        <strain evidence="4">MED-G162</strain>
    </source>
</reference>
<proteinExistence type="predicted"/>
<organism evidence="4 5">
    <name type="scientific">SAR86 cluster bacterium</name>
    <dbReference type="NCBI Taxonomy" id="2030880"/>
    <lineage>
        <taxon>Bacteria</taxon>
        <taxon>Pseudomonadati</taxon>
        <taxon>Pseudomonadota</taxon>
        <taxon>Gammaproteobacteria</taxon>
        <taxon>SAR86 cluster</taxon>
    </lineage>
</organism>